<comment type="caution">
    <text evidence="2">The sequence shown here is derived from an EMBL/GenBank/DDBJ whole genome shotgun (WGS) entry which is preliminary data.</text>
</comment>
<reference evidence="2 3" key="1">
    <citation type="submission" date="2019-11" db="EMBL/GenBank/DDBJ databases">
        <title>Draft genome sequence of Blautia luti DSM 14534T, isolated from human stool.</title>
        <authorList>
            <person name="Ortiz R."/>
            <person name="Melis-Arcos F."/>
            <person name="Covarrubias P."/>
            <person name="Cardenas J.P."/>
            <person name="Perez-Donoso J."/>
            <person name="Almonacid D."/>
        </authorList>
    </citation>
    <scope>NUCLEOTIDE SEQUENCE [LARGE SCALE GENOMIC DNA]</scope>
    <source>
        <strain evidence="2 3">DSM 14534</strain>
    </source>
</reference>
<evidence type="ECO:0000313" key="3">
    <source>
        <dbReference type="Proteomes" id="UP000437824"/>
    </source>
</evidence>
<sequence length="430" mass="46582">MSKKCIKCGHPLPDNASFCPHCTAVQMEKKEVKTPRRWKKKMLMVLGILAVVAAVGTLISLHHRPQTYEGSAQIVYPDKDKSYKVLLTFSEGDGVTGHAQGERTDTLSEGMDSALPCQLYAFDQETGELAWEEFSEEVESCVVDTKPSEDSQKMEYIEPVHNESFPNAAYVSDIMYTSDSGTNDILWTLTMKNGDTISLSTRLTIEKQAAVAYFSEDVPMETTDDLKTLLASIEEEVSSDTPVYLHLPAVTYEGDITFGNHVWGIYGSKEGNAETTFTGTVSMRGLNGNYAEMSGIRFEGNSGTGLNAYCLVLLSQCTFEGWDTAALAQNGAWVNASACTFTNNNTALKFNTSSAYGTAPSYLNNTFTGNGTAVCIDSLPGSEVLDFAGSIFSGNDTDIDNKAEHPVDTARAVMVTVQGLAGLEKTDGVD</sequence>
<name>A0A844GJR2_9FIRM</name>
<keyword evidence="1" id="KW-0812">Transmembrane</keyword>
<dbReference type="SUPFAM" id="SSF51126">
    <property type="entry name" value="Pectin lyase-like"/>
    <property type="match status" value="1"/>
</dbReference>
<dbReference type="AlphaFoldDB" id="A0A844GJR2"/>
<gene>
    <name evidence="2" type="ORF">GKZ57_06355</name>
</gene>
<dbReference type="RefSeq" id="WP_118510008.1">
    <property type="nucleotide sequence ID" value="NZ_WMBC01000004.1"/>
</dbReference>
<accession>A0A844GJR2</accession>
<keyword evidence="1" id="KW-0472">Membrane</keyword>
<protein>
    <submittedName>
        <fullName evidence="2">Zinc-ribbon domain-containing protein</fullName>
    </submittedName>
</protein>
<evidence type="ECO:0000256" key="1">
    <source>
        <dbReference type="SAM" id="Phobius"/>
    </source>
</evidence>
<keyword evidence="1" id="KW-1133">Transmembrane helix</keyword>
<dbReference type="InterPro" id="IPR011050">
    <property type="entry name" value="Pectin_lyase_fold/virulence"/>
</dbReference>
<feature type="transmembrane region" description="Helical" evidence="1">
    <location>
        <begin position="43"/>
        <end position="61"/>
    </location>
</feature>
<dbReference type="Proteomes" id="UP000437824">
    <property type="component" value="Unassembled WGS sequence"/>
</dbReference>
<proteinExistence type="predicted"/>
<evidence type="ECO:0000313" key="2">
    <source>
        <dbReference type="EMBL" id="MTD60901.1"/>
    </source>
</evidence>
<dbReference type="EMBL" id="WMBC01000004">
    <property type="protein sequence ID" value="MTD60901.1"/>
    <property type="molecule type" value="Genomic_DNA"/>
</dbReference>
<organism evidence="2 3">
    <name type="scientific">Blautia luti DSM 14534 = JCM 17040</name>
    <dbReference type="NCBI Taxonomy" id="649762"/>
    <lineage>
        <taxon>Bacteria</taxon>
        <taxon>Bacillati</taxon>
        <taxon>Bacillota</taxon>
        <taxon>Clostridia</taxon>
        <taxon>Lachnospirales</taxon>
        <taxon>Lachnospiraceae</taxon>
        <taxon>Blautia</taxon>
    </lineage>
</organism>